<dbReference type="GO" id="GO:0016459">
    <property type="term" value="C:myosin complex"/>
    <property type="evidence" value="ECO:0007669"/>
    <property type="project" value="InterPro"/>
</dbReference>
<evidence type="ECO:0000256" key="1">
    <source>
        <dbReference type="SAM" id="MobiDB-lite"/>
    </source>
</evidence>
<evidence type="ECO:0000259" key="2">
    <source>
        <dbReference type="PROSITE" id="PS51757"/>
    </source>
</evidence>
<dbReference type="PANTHER" id="PTHR34969">
    <property type="entry name" value="OS01G0621700 PROTEIN"/>
    <property type="match status" value="1"/>
</dbReference>
<evidence type="ECO:0000313" key="4">
    <source>
        <dbReference type="Proteomes" id="UP000009170"/>
    </source>
</evidence>
<dbReference type="RefSeq" id="XP_003075221.2">
    <property type="nucleotide sequence ID" value="XM_003075173.2"/>
</dbReference>
<dbReference type="InParanoid" id="A0A090ME01"/>
<dbReference type="FunCoup" id="A0A090ME01">
    <property type="interactions" value="118"/>
</dbReference>
<dbReference type="PROSITE" id="PS51757">
    <property type="entry name" value="TH1"/>
    <property type="match status" value="1"/>
</dbReference>
<dbReference type="OrthoDB" id="6108017at2759"/>
<reference evidence="3 4" key="2">
    <citation type="journal article" date="2014" name="BMC Genomics">
        <title>An improved genome of the model marine alga Ostreococcus tauri unfolds by assessing Illumina de novo assemblies.</title>
        <authorList>
            <person name="Blanc-Mathieu R."/>
            <person name="Verhelst B."/>
            <person name="Derelle E."/>
            <person name="Rombauts S."/>
            <person name="Bouget F.Y."/>
            <person name="Carre I."/>
            <person name="Chateau A."/>
            <person name="Eyre-Walker A."/>
            <person name="Grimsley N."/>
            <person name="Moreau H."/>
            <person name="Piegu B."/>
            <person name="Rivals E."/>
            <person name="Schackwitz W."/>
            <person name="Van de Peer Y."/>
            <person name="Piganeau G."/>
        </authorList>
    </citation>
    <scope>NUCLEOTIDE SEQUENCE [LARGE SCALE GENOMIC DNA]</scope>
    <source>
        <strain evidence="4">OTTH 0595 / CCAP 157/2 / RCC745</strain>
    </source>
</reference>
<dbReference type="Proteomes" id="UP000009170">
    <property type="component" value="Unassembled WGS sequence"/>
</dbReference>
<dbReference type="PANTHER" id="PTHR34969:SF1">
    <property type="entry name" value="TH1 DOMAIN-CONTAINING PROTEIN"/>
    <property type="match status" value="1"/>
</dbReference>
<dbReference type="AlphaFoldDB" id="A0A090ME01"/>
<dbReference type="KEGG" id="ota:OT_ostta02g03800"/>
<feature type="domain" description="TH1" evidence="2">
    <location>
        <begin position="18"/>
        <end position="210"/>
    </location>
</feature>
<dbReference type="EMBL" id="CAID01000002">
    <property type="protein sequence ID" value="CEG01146.1"/>
    <property type="molecule type" value="Genomic_DNA"/>
</dbReference>
<dbReference type="InterPro" id="IPR010926">
    <property type="entry name" value="Myosin_TH1"/>
</dbReference>
<accession>A0A090ME01</accession>
<protein>
    <submittedName>
        <fullName evidence="3">Myosin tail 2</fullName>
    </submittedName>
</protein>
<feature type="compositionally biased region" description="Basic and acidic residues" evidence="1">
    <location>
        <begin position="210"/>
        <end position="223"/>
    </location>
</feature>
<reference evidence="4" key="1">
    <citation type="journal article" date="2006" name="Proc. Natl. Acad. Sci. U.S.A.">
        <title>Genome analysis of the smallest free-living eukaryote Ostreococcus tauri unveils many unique features.</title>
        <authorList>
            <person name="Derelle E."/>
            <person name="Ferraz C."/>
            <person name="Rombauts S."/>
            <person name="Rouze P."/>
            <person name="Worden A.Z."/>
            <person name="Robbens S."/>
            <person name="Partensky F."/>
            <person name="Degroeve S."/>
            <person name="Echeynie S."/>
            <person name="Cooke R."/>
            <person name="Saeys Y."/>
            <person name="Wuyts J."/>
            <person name="Jabbari K."/>
            <person name="Bowler C."/>
            <person name="Panaud O."/>
            <person name="Piegu B."/>
            <person name="Ball S.G."/>
            <person name="Ral J.-P."/>
            <person name="Bouget F.-Y."/>
            <person name="Piganeau G."/>
            <person name="De Baets B."/>
            <person name="Picard A."/>
            <person name="Delseny M."/>
            <person name="Demaille J."/>
            <person name="Van de Peer Y."/>
            <person name="Moreau H."/>
        </authorList>
    </citation>
    <scope>NUCLEOTIDE SEQUENCE [LARGE SCALE GENOMIC DNA]</scope>
    <source>
        <strain evidence="4">OTTH 0595 / CCAP 157/2 / RCC745</strain>
    </source>
</reference>
<evidence type="ECO:0000313" key="3">
    <source>
        <dbReference type="EMBL" id="CEG01146.1"/>
    </source>
</evidence>
<name>A0A090ME01_OSTTA</name>
<dbReference type="GO" id="GO:0003774">
    <property type="term" value="F:cytoskeletal motor activity"/>
    <property type="evidence" value="ECO:0007669"/>
    <property type="project" value="InterPro"/>
</dbReference>
<gene>
    <name evidence="3" type="ORF">OT_ostta02g03800</name>
</gene>
<dbReference type="GeneID" id="9832708"/>
<organism evidence="3 4">
    <name type="scientific">Ostreococcus tauri</name>
    <name type="common">Marine green alga</name>
    <dbReference type="NCBI Taxonomy" id="70448"/>
    <lineage>
        <taxon>Eukaryota</taxon>
        <taxon>Viridiplantae</taxon>
        <taxon>Chlorophyta</taxon>
        <taxon>Mamiellophyceae</taxon>
        <taxon>Mamiellales</taxon>
        <taxon>Bathycoccaceae</taxon>
        <taxon>Ostreococcus</taxon>
    </lineage>
</organism>
<proteinExistence type="predicted"/>
<comment type="caution">
    <text evidence="3">The sequence shown here is derived from an EMBL/GenBank/DDBJ whole genome shotgun (WGS) entry which is preliminary data.</text>
</comment>
<dbReference type="Pfam" id="PF06017">
    <property type="entry name" value="Myosin_TH1"/>
    <property type="match status" value="1"/>
</dbReference>
<sequence>MSIDHPSDSVLRPFLGVKERRRSSFAKRALGDDLGVAKDAHFAKALSKHGVTEVVFSARALKLNHRDELKHRILVVSDVGVVLLDEISKRVRRKFAWKDVSEVRLSVHADDFFALIAPDEYDVLLACNRKTEAIVAMRKMWKRDVTRRGGMDARGGGGETELRVTASERFTYMASALRERRVEFTRVDGGDVDIDVVDVDDARDEDERGDDGRARLRPSDDIV</sequence>
<keyword evidence="4" id="KW-1185">Reference proteome</keyword>
<feature type="region of interest" description="Disordered" evidence="1">
    <location>
        <begin position="203"/>
        <end position="223"/>
    </location>
</feature>